<accession>A0A4R0YMK5</accession>
<dbReference type="Proteomes" id="UP000291822">
    <property type="component" value="Unassembled WGS sequence"/>
</dbReference>
<dbReference type="InterPro" id="IPR008020">
    <property type="entry name" value="G8P"/>
</dbReference>
<organism evidence="1 2">
    <name type="scientific">Dyella soli</name>
    <dbReference type="NCBI Taxonomy" id="522319"/>
    <lineage>
        <taxon>Bacteria</taxon>
        <taxon>Pseudomonadati</taxon>
        <taxon>Pseudomonadota</taxon>
        <taxon>Gammaproteobacteria</taxon>
        <taxon>Lysobacterales</taxon>
        <taxon>Rhodanobacteraceae</taxon>
        <taxon>Dyella</taxon>
    </lineage>
</organism>
<dbReference type="EMBL" id="SJTG01000002">
    <property type="protein sequence ID" value="TCI10119.1"/>
    <property type="molecule type" value="Genomic_DNA"/>
</dbReference>
<protein>
    <submittedName>
        <fullName evidence="1">Uncharacterized protein</fullName>
    </submittedName>
</protein>
<dbReference type="SUPFAM" id="SSF57987">
    <property type="entry name" value="Inovirus (filamentous phage) major coat protein"/>
    <property type="match status" value="1"/>
</dbReference>
<dbReference type="AlphaFoldDB" id="A0A4R0YMK5"/>
<keyword evidence="2" id="KW-1185">Reference proteome</keyword>
<name>A0A4R0YMK5_9GAMM</name>
<evidence type="ECO:0000313" key="2">
    <source>
        <dbReference type="Proteomes" id="UP000291822"/>
    </source>
</evidence>
<evidence type="ECO:0000313" key="1">
    <source>
        <dbReference type="EMBL" id="TCI10119.1"/>
    </source>
</evidence>
<sequence length="100" mass="10278">MPLPASPYPSQFWPAGRWLMVSKRCGGPETETMNVANKLKATVALLTAALAPLAANAAAPDTSAIVQVVTDAGTAAAAIGVAVLSMHFGIKLYKWIKAAG</sequence>
<comment type="caution">
    <text evidence="1">The sequence shown here is derived from an EMBL/GenBank/DDBJ whole genome shotgun (WGS) entry which is preliminary data.</text>
</comment>
<reference evidence="1 2" key="1">
    <citation type="submission" date="2019-02" db="EMBL/GenBank/DDBJ databases">
        <title>Dyella amyloliquefaciens sp. nov., isolated from forest soil.</title>
        <authorList>
            <person name="Gao Z.-H."/>
            <person name="Qiu L.-H."/>
        </authorList>
    </citation>
    <scope>NUCLEOTIDE SEQUENCE [LARGE SCALE GENOMIC DNA]</scope>
    <source>
        <strain evidence="1 2">KACC 12747</strain>
    </source>
</reference>
<dbReference type="Pfam" id="PF05356">
    <property type="entry name" value="Phage_Coat_B"/>
    <property type="match status" value="1"/>
</dbReference>
<proteinExistence type="predicted"/>
<gene>
    <name evidence="1" type="ORF">EZM97_14465</name>
</gene>